<feature type="domain" description="Cytochrome C Planctomycete-type" evidence="5">
    <location>
        <begin position="59"/>
        <end position="120"/>
    </location>
</feature>
<dbReference type="InterPro" id="IPR011429">
    <property type="entry name" value="Cyt_c_Planctomycete-type"/>
</dbReference>
<comment type="caution">
    <text evidence="6">The sequence shown here is derived from an EMBL/GenBank/DDBJ whole genome shotgun (WGS) entry which is preliminary data.</text>
</comment>
<dbReference type="Proteomes" id="UP000320176">
    <property type="component" value="Unassembled WGS sequence"/>
</dbReference>
<evidence type="ECO:0000313" key="7">
    <source>
        <dbReference type="Proteomes" id="UP000320176"/>
    </source>
</evidence>
<dbReference type="GO" id="GO:0020037">
    <property type="term" value="F:heme binding"/>
    <property type="evidence" value="ECO:0007669"/>
    <property type="project" value="InterPro"/>
</dbReference>
<dbReference type="GO" id="GO:0009055">
    <property type="term" value="F:electron transfer activity"/>
    <property type="evidence" value="ECO:0007669"/>
    <property type="project" value="InterPro"/>
</dbReference>
<dbReference type="EMBL" id="SJPN01000014">
    <property type="protein sequence ID" value="TWT91761.1"/>
    <property type="molecule type" value="Genomic_DNA"/>
</dbReference>
<dbReference type="InterPro" id="IPR011444">
    <property type="entry name" value="DUF1549"/>
</dbReference>
<sequence length="1076" mass="120166">MGPHPSKFPPARFVTKMPLIATRLLVLASICLTTWVSTCVQAREISFNRDIRPILSENCFVCHGPDKEQVAAGLRLDMRDSAVTEADSGEIPIVPGDAAESEVMLRLTSDDADVRMPPAESGKQLTAEQVELVRQWIDEGAPYDQHWAFVAPVRPDVPDTRNEQALNPIDHFIFDRLAREHLAPSKPAERTTLLRRVTLDLTGLPPTPSEISSFLADQSPDAYEKVVDRLLASPHYGERMTLPWLDHARYADSNGYQSDGSRDMWAWRDWVIDAFNRNLPFDQFTIEQLAGDMLPNATKKQIIATGFNRNNRLNGEGGRIVDEWFVETVIDRVETTGLTWLGLTFNCCRCHDHKYDPISQREFYQMFAYFNSVDESGVLAPNGKNGDNTPPVLELPTEEQTQELIRLDQVIQSAQQRVKDERRNLPAAIAAWESELRDSTEDARQVWEMTSPSVVKSLGGASMKRQEDGSYLAGGTNPASDTYEIEVPLDTGKLSALMIEVLPDPSLPTKSLGRAFNGNFVLTRVDATVTAPSLSDPMELILAKAAADFEQDGWLADTVQRRTSTSESEDIGSKPKKGWAPEGNKPENRVPRRIMFVADRQVEILDDALLKVVLRHESPYGQHNIGRFRLFTSSLPTEQIALETDAIPSEIAAVLAVPKDQRDKKQTKQLEAYFVEHVPNGLRVAEQVLETAKKERTAADKLVASTMVMKEGPPRDAFILERGEYDRPKKKVERSVPAVLPDLPNGVANDRLGLAKWIVDPSNPLTARVWVNRQWEQFFGVGIVKTSENFGAQAEYPVHPELLDWLAVEFMSPTVMPDVAGAPAQPWDMKAFRKMLVMSATYRQSSHVTPQLMARDPENRLLARGPRFRLSGELIRDSALASSGLLVSKIGGPSARPYMPAGVWDETSKYGNLRNYKHDQGDGLYRRTMYTIWKRTAAPPSMLIFDAPNREVCTIKRSRTNTPLQALSLLNEVTFVEASRGLAARMIREAGESAEERIAHGFQLAIGRQPVGQEMDILRSGLESDLKRFTEDTEAAKQLIAIGESSIGRDIDPSVMAAYTMTANVILNLDEFVTRE</sequence>
<feature type="coiled-coil region" evidence="1">
    <location>
        <begin position="397"/>
        <end position="424"/>
    </location>
</feature>
<evidence type="ECO:0000313" key="6">
    <source>
        <dbReference type="EMBL" id="TWT91761.1"/>
    </source>
</evidence>
<dbReference type="PANTHER" id="PTHR35889">
    <property type="entry name" value="CYCLOINULO-OLIGOSACCHARIDE FRUCTANOTRANSFERASE-RELATED"/>
    <property type="match status" value="1"/>
</dbReference>
<dbReference type="Pfam" id="PF07583">
    <property type="entry name" value="PSCyt2"/>
    <property type="match status" value="1"/>
</dbReference>
<dbReference type="Pfam" id="PF07635">
    <property type="entry name" value="PSCyt1"/>
    <property type="match status" value="1"/>
</dbReference>
<gene>
    <name evidence="6" type="ORF">Pla52n_65110</name>
</gene>
<dbReference type="AlphaFoldDB" id="A0A5C5ZXP9"/>
<dbReference type="Pfam" id="PF07587">
    <property type="entry name" value="PSD1"/>
    <property type="match status" value="1"/>
</dbReference>
<accession>A0A5C5ZXP9</accession>
<reference evidence="6 7" key="1">
    <citation type="submission" date="2019-02" db="EMBL/GenBank/DDBJ databases">
        <title>Deep-cultivation of Planctomycetes and their phenomic and genomic characterization uncovers novel biology.</title>
        <authorList>
            <person name="Wiegand S."/>
            <person name="Jogler M."/>
            <person name="Boedeker C."/>
            <person name="Pinto D."/>
            <person name="Vollmers J."/>
            <person name="Rivas-Marin E."/>
            <person name="Kohn T."/>
            <person name="Peeters S.H."/>
            <person name="Heuer A."/>
            <person name="Rast P."/>
            <person name="Oberbeckmann S."/>
            <person name="Bunk B."/>
            <person name="Jeske O."/>
            <person name="Meyerdierks A."/>
            <person name="Storesund J.E."/>
            <person name="Kallscheuer N."/>
            <person name="Luecker S."/>
            <person name="Lage O.M."/>
            <person name="Pohl T."/>
            <person name="Merkel B.J."/>
            <person name="Hornburger P."/>
            <person name="Mueller R.-W."/>
            <person name="Bruemmer F."/>
            <person name="Labrenz M."/>
            <person name="Spormann A.M."/>
            <person name="Op Den Camp H."/>
            <person name="Overmann J."/>
            <person name="Amann R."/>
            <person name="Jetten M.S.M."/>
            <person name="Mascher T."/>
            <person name="Medema M.H."/>
            <person name="Devos D.P."/>
            <person name="Kaster A.-K."/>
            <person name="Ovreas L."/>
            <person name="Rohde M."/>
            <person name="Galperin M.Y."/>
            <person name="Jogler C."/>
        </authorList>
    </citation>
    <scope>NUCLEOTIDE SEQUENCE [LARGE SCALE GENOMIC DNA]</scope>
    <source>
        <strain evidence="6 7">Pla52n</strain>
    </source>
</reference>
<feature type="domain" description="DUF1553" evidence="4">
    <location>
        <begin position="750"/>
        <end position="1019"/>
    </location>
</feature>
<organism evidence="6 7">
    <name type="scientific">Stieleria varia</name>
    <dbReference type="NCBI Taxonomy" id="2528005"/>
    <lineage>
        <taxon>Bacteria</taxon>
        <taxon>Pseudomonadati</taxon>
        <taxon>Planctomycetota</taxon>
        <taxon>Planctomycetia</taxon>
        <taxon>Pirellulales</taxon>
        <taxon>Pirellulaceae</taxon>
        <taxon>Stieleria</taxon>
    </lineage>
</organism>
<keyword evidence="7" id="KW-1185">Reference proteome</keyword>
<dbReference type="SUPFAM" id="SSF46626">
    <property type="entry name" value="Cytochrome c"/>
    <property type="match status" value="1"/>
</dbReference>
<feature type="domain" description="DUF1549" evidence="3">
    <location>
        <begin position="168"/>
        <end position="374"/>
    </location>
</feature>
<keyword evidence="1" id="KW-0175">Coiled coil</keyword>
<evidence type="ECO:0000259" key="3">
    <source>
        <dbReference type="Pfam" id="PF07583"/>
    </source>
</evidence>
<evidence type="ECO:0000256" key="1">
    <source>
        <dbReference type="SAM" id="Coils"/>
    </source>
</evidence>
<protein>
    <submittedName>
        <fullName evidence="6">Planctomycete cytochrome C</fullName>
    </submittedName>
</protein>
<feature type="region of interest" description="Disordered" evidence="2">
    <location>
        <begin position="560"/>
        <end position="586"/>
    </location>
</feature>
<proteinExistence type="predicted"/>
<evidence type="ECO:0000256" key="2">
    <source>
        <dbReference type="SAM" id="MobiDB-lite"/>
    </source>
</evidence>
<evidence type="ECO:0000259" key="5">
    <source>
        <dbReference type="Pfam" id="PF07635"/>
    </source>
</evidence>
<dbReference type="InterPro" id="IPR022655">
    <property type="entry name" value="DUF1553"/>
</dbReference>
<name>A0A5C5ZXP9_9BACT</name>
<evidence type="ECO:0000259" key="4">
    <source>
        <dbReference type="Pfam" id="PF07587"/>
    </source>
</evidence>
<dbReference type="InterPro" id="IPR036909">
    <property type="entry name" value="Cyt_c-like_dom_sf"/>
</dbReference>
<dbReference type="PANTHER" id="PTHR35889:SF3">
    <property type="entry name" value="F-BOX DOMAIN-CONTAINING PROTEIN"/>
    <property type="match status" value="1"/>
</dbReference>